<feature type="compositionally biased region" description="Low complexity" evidence="1">
    <location>
        <begin position="640"/>
        <end position="652"/>
    </location>
</feature>
<feature type="region of interest" description="Disordered" evidence="1">
    <location>
        <begin position="1"/>
        <end position="28"/>
    </location>
</feature>
<gene>
    <name evidence="2" type="ORF">PAXRUDRAFT_7759</name>
</gene>
<protein>
    <submittedName>
        <fullName evidence="2">Uncharacterized protein</fullName>
    </submittedName>
</protein>
<feature type="compositionally biased region" description="Polar residues" evidence="1">
    <location>
        <begin position="665"/>
        <end position="674"/>
    </location>
</feature>
<feature type="compositionally biased region" description="Polar residues" evidence="1">
    <location>
        <begin position="275"/>
        <end position="288"/>
    </location>
</feature>
<dbReference type="EMBL" id="KN824823">
    <property type="protein sequence ID" value="KIL00972.1"/>
    <property type="molecule type" value="Genomic_DNA"/>
</dbReference>
<evidence type="ECO:0000313" key="3">
    <source>
        <dbReference type="Proteomes" id="UP000054538"/>
    </source>
</evidence>
<feature type="compositionally biased region" description="Basic and acidic residues" evidence="1">
    <location>
        <begin position="734"/>
        <end position="747"/>
    </location>
</feature>
<dbReference type="Proteomes" id="UP000054538">
    <property type="component" value="Unassembled WGS sequence"/>
</dbReference>
<sequence length="755" mass="80829">MSSARGWFTKRANPPGSKSPHSISADKLPLHVDSNKSSASFKFNTFAAVMGKKTKKPSLAFQDPSSPSTPTNDSVSGRPNSSRYTNRPPTESISSTVCSGDDSNEPITPRDVPQDRKSFPRSVFTLSDSDPFAAGAISVVTHEVADSNRVSVFSSSSANDSFSKKDESVHPFRRTSFASTSSQSHSNPLVAQLAKPPAAFDAQKNIMGQVLHFHRFVPSAVDGTVFQGPLCPSAVPSRPKGYTESVSARITPSISRLPHKSPTSPNGELSPISPFPQSTAPSLSSKVSASRLVMQPPTTPPVHDLPAPPVSVTASDKNEGLSLAVSGSTSSISFTSSPSTKDYDDDRCSSLQCRPPKCPTKAPLLNSLADIFGQRPTSSVRAPTASSGHALKKSMSHSTLQKSKVGNELSPPSPSTTKPETVEKELKKQQHSFHPSRLQTPSVSQLSQSNSGVICNTSSSDTDLPTEPWRLVTNSPSMTMRRRLFSGSSHRNPSTGTADDDLHSVFSLPAEAERAHEVASLRPGLLRDQGDSESVLTCAIAPAPDYAQQIMSPAEMLKVEAVVQSEFDSKYGELLRNRQRNISFASASTPPPGAMHVNKEGLSPAPTLFPRFLSRTPSDSSGTLSLLARRPPTAQDAFYSSPLSTSPVSPTVGLPPPPRSRSRPQTSETTYSDVSNRRSDSLLINPLFPPPRKRLTPVAVNGDKSPHKSIMRKPSFLEITDEAPSYNGSFLDLDSGKESLDLPRDDDIGLDAMAL</sequence>
<feature type="region of interest" description="Disordered" evidence="1">
    <location>
        <begin position="608"/>
        <end position="709"/>
    </location>
</feature>
<accession>A0A0D0E727</accession>
<feature type="compositionally biased region" description="Polar residues" evidence="1">
    <location>
        <begin position="615"/>
        <end position="624"/>
    </location>
</feature>
<evidence type="ECO:0000313" key="2">
    <source>
        <dbReference type="EMBL" id="KIL00972.1"/>
    </source>
</evidence>
<reference evidence="2 3" key="1">
    <citation type="submission" date="2014-04" db="EMBL/GenBank/DDBJ databases">
        <authorList>
            <consortium name="DOE Joint Genome Institute"/>
            <person name="Kuo A."/>
            <person name="Kohler A."/>
            <person name="Jargeat P."/>
            <person name="Nagy L.G."/>
            <person name="Floudas D."/>
            <person name="Copeland A."/>
            <person name="Barry K.W."/>
            <person name="Cichocki N."/>
            <person name="Veneault-Fourrey C."/>
            <person name="LaButti K."/>
            <person name="Lindquist E.A."/>
            <person name="Lipzen A."/>
            <person name="Lundell T."/>
            <person name="Morin E."/>
            <person name="Murat C."/>
            <person name="Sun H."/>
            <person name="Tunlid A."/>
            <person name="Henrissat B."/>
            <person name="Grigoriev I.V."/>
            <person name="Hibbett D.S."/>
            <person name="Martin F."/>
            <person name="Nordberg H.P."/>
            <person name="Cantor M.N."/>
            <person name="Hua S.X."/>
        </authorList>
    </citation>
    <scope>NUCLEOTIDE SEQUENCE [LARGE SCALE GENOMIC DNA]</scope>
    <source>
        <strain evidence="2 3">Ve08.2h10</strain>
    </source>
</reference>
<feature type="compositionally biased region" description="Polar residues" evidence="1">
    <location>
        <begin position="244"/>
        <end position="254"/>
    </location>
</feature>
<evidence type="ECO:0000256" key="1">
    <source>
        <dbReference type="SAM" id="MobiDB-lite"/>
    </source>
</evidence>
<keyword evidence="3" id="KW-1185">Reference proteome</keyword>
<dbReference type="OrthoDB" id="3195323at2759"/>
<name>A0A0D0E727_9AGAM</name>
<feature type="region of interest" description="Disordered" evidence="1">
    <location>
        <begin position="730"/>
        <end position="755"/>
    </location>
</feature>
<feature type="region of interest" description="Disordered" evidence="1">
    <location>
        <begin position="54"/>
        <end position="121"/>
    </location>
</feature>
<reference evidence="3" key="2">
    <citation type="submission" date="2015-01" db="EMBL/GenBank/DDBJ databases">
        <title>Evolutionary Origins and Diversification of the Mycorrhizal Mutualists.</title>
        <authorList>
            <consortium name="DOE Joint Genome Institute"/>
            <consortium name="Mycorrhizal Genomics Consortium"/>
            <person name="Kohler A."/>
            <person name="Kuo A."/>
            <person name="Nagy L.G."/>
            <person name="Floudas D."/>
            <person name="Copeland A."/>
            <person name="Barry K.W."/>
            <person name="Cichocki N."/>
            <person name="Veneault-Fourrey C."/>
            <person name="LaButti K."/>
            <person name="Lindquist E.A."/>
            <person name="Lipzen A."/>
            <person name="Lundell T."/>
            <person name="Morin E."/>
            <person name="Murat C."/>
            <person name="Riley R."/>
            <person name="Ohm R."/>
            <person name="Sun H."/>
            <person name="Tunlid A."/>
            <person name="Henrissat B."/>
            <person name="Grigoriev I.V."/>
            <person name="Hibbett D.S."/>
            <person name="Martin F."/>
        </authorList>
    </citation>
    <scope>NUCLEOTIDE SEQUENCE [LARGE SCALE GENOMIC DNA]</scope>
    <source>
        <strain evidence="3">Ve08.2h10</strain>
    </source>
</reference>
<organism evidence="2 3">
    <name type="scientific">Paxillus rubicundulus Ve08.2h10</name>
    <dbReference type="NCBI Taxonomy" id="930991"/>
    <lineage>
        <taxon>Eukaryota</taxon>
        <taxon>Fungi</taxon>
        <taxon>Dikarya</taxon>
        <taxon>Basidiomycota</taxon>
        <taxon>Agaricomycotina</taxon>
        <taxon>Agaricomycetes</taxon>
        <taxon>Agaricomycetidae</taxon>
        <taxon>Boletales</taxon>
        <taxon>Paxilineae</taxon>
        <taxon>Paxillaceae</taxon>
        <taxon>Paxillus</taxon>
    </lineage>
</organism>
<dbReference type="AlphaFoldDB" id="A0A0D0E727"/>
<feature type="compositionally biased region" description="Polar residues" evidence="1">
    <location>
        <begin position="72"/>
        <end position="98"/>
    </location>
</feature>
<feature type="region of interest" description="Disordered" evidence="1">
    <location>
        <begin position="375"/>
        <end position="469"/>
    </location>
</feature>
<feature type="compositionally biased region" description="Low complexity" evidence="1">
    <location>
        <begin position="326"/>
        <end position="340"/>
    </location>
</feature>
<feature type="region of interest" description="Disordered" evidence="1">
    <location>
        <begin position="234"/>
        <end position="348"/>
    </location>
</feature>
<proteinExistence type="predicted"/>
<dbReference type="InParanoid" id="A0A0D0E727"/>
<feature type="compositionally biased region" description="Polar residues" evidence="1">
    <location>
        <begin position="437"/>
        <end position="463"/>
    </location>
</feature>
<feature type="compositionally biased region" description="Polar residues" evidence="1">
    <location>
        <begin position="375"/>
        <end position="387"/>
    </location>
</feature>
<dbReference type="HOGENOM" id="CLU_338030_0_0_1"/>